<gene>
    <name evidence="6" type="ORF">jhhlp_007006</name>
</gene>
<evidence type="ECO:0000256" key="5">
    <source>
        <dbReference type="SAM" id="MobiDB-lite"/>
    </source>
</evidence>
<evidence type="ECO:0000256" key="3">
    <source>
        <dbReference type="ARBA" id="ARBA00023128"/>
    </source>
</evidence>
<dbReference type="SUPFAM" id="SSF47072">
    <property type="entry name" value="Cysteine alpha-hairpin motif"/>
    <property type="match status" value="1"/>
</dbReference>
<dbReference type="GO" id="GO:0005758">
    <property type="term" value="C:mitochondrial intermembrane space"/>
    <property type="evidence" value="ECO:0007669"/>
    <property type="project" value="UniProtKB-SubCell"/>
</dbReference>
<dbReference type="InterPro" id="IPR051040">
    <property type="entry name" value="COX23"/>
</dbReference>
<dbReference type="PANTHER" id="PTHR46811">
    <property type="entry name" value="COILED-COIL-HELIX-COILED-COIL-HELIX DOMAIN-CONTAINING PROTEIN 7"/>
    <property type="match status" value="1"/>
</dbReference>
<dbReference type="GO" id="GO:0033108">
    <property type="term" value="P:mitochondrial respiratory chain complex assembly"/>
    <property type="evidence" value="ECO:0007669"/>
    <property type="project" value="TreeGrafter"/>
</dbReference>
<evidence type="ECO:0000313" key="6">
    <source>
        <dbReference type="EMBL" id="PKS06260.1"/>
    </source>
</evidence>
<dbReference type="InParanoid" id="A0A2N3N1G0"/>
<keyword evidence="4" id="KW-1015">Disulfide bond</keyword>
<feature type="compositionally biased region" description="Basic and acidic residues" evidence="5">
    <location>
        <begin position="8"/>
        <end position="20"/>
    </location>
</feature>
<keyword evidence="7" id="KW-1185">Reference proteome</keyword>
<proteinExistence type="predicted"/>
<dbReference type="PROSITE" id="PS51808">
    <property type="entry name" value="CHCH"/>
    <property type="match status" value="1"/>
</dbReference>
<comment type="function">
    <text evidence="1">Required for the assembly of cytochrome c oxidase.</text>
</comment>
<name>A0A2N3N1G0_9PEZI</name>
<dbReference type="Proteomes" id="UP000233524">
    <property type="component" value="Unassembled WGS sequence"/>
</dbReference>
<sequence>MASANSESPDHPWSEDNKSKFQTKARSEYFDPCQEAASRSIKCLHRNGGDRTMCGEYFQAYRDCKKAWLEKKKAERKKVSLW</sequence>
<dbReference type="AlphaFoldDB" id="A0A2N3N1G0"/>
<protein>
    <recommendedName>
        <fullName evidence="8">CHCH domain-containing protein</fullName>
    </recommendedName>
</protein>
<feature type="region of interest" description="Disordered" evidence="5">
    <location>
        <begin position="1"/>
        <end position="20"/>
    </location>
</feature>
<dbReference type="Gene3D" id="1.10.287.1130">
    <property type="entry name" value="CytochromE C oxidase copper chaperone"/>
    <property type="match status" value="1"/>
</dbReference>
<dbReference type="VEuPathDB" id="FungiDB:jhhlp_007006"/>
<reference evidence="6 7" key="1">
    <citation type="journal article" date="2017" name="G3 (Bethesda)">
        <title>First Draft Genome Sequence of the Pathogenic Fungus Lomentospora prolificans (Formerly Scedosporium prolificans).</title>
        <authorList>
            <person name="Luo R."/>
            <person name="Zimin A."/>
            <person name="Workman R."/>
            <person name="Fan Y."/>
            <person name="Pertea G."/>
            <person name="Grossman N."/>
            <person name="Wear M.P."/>
            <person name="Jia B."/>
            <person name="Miller H."/>
            <person name="Casadevall A."/>
            <person name="Timp W."/>
            <person name="Zhang S.X."/>
            <person name="Salzberg S.L."/>
        </authorList>
    </citation>
    <scope>NUCLEOTIDE SEQUENCE [LARGE SCALE GENOMIC DNA]</scope>
    <source>
        <strain evidence="6 7">JHH-5317</strain>
    </source>
</reference>
<accession>A0A2N3N1G0</accession>
<dbReference type="STRING" id="41688.A0A2N3N1G0"/>
<keyword evidence="3" id="KW-0496">Mitochondrion</keyword>
<comment type="subcellular location">
    <subcellularLocation>
        <location evidence="2">Mitochondrion intermembrane space</location>
    </subcellularLocation>
</comment>
<dbReference type="PANTHER" id="PTHR46811:SF1">
    <property type="entry name" value="COILED-COIL-HELIX-COILED-COIL-HELIX DOMAIN-CONTAINING PROTEIN 7"/>
    <property type="match status" value="1"/>
</dbReference>
<dbReference type="EMBL" id="NLAX01001034">
    <property type="protein sequence ID" value="PKS06260.1"/>
    <property type="molecule type" value="Genomic_DNA"/>
</dbReference>
<evidence type="ECO:0000256" key="1">
    <source>
        <dbReference type="ARBA" id="ARBA00003875"/>
    </source>
</evidence>
<comment type="caution">
    <text evidence="6">The sequence shown here is derived from an EMBL/GenBank/DDBJ whole genome shotgun (WGS) entry which is preliminary data.</text>
</comment>
<evidence type="ECO:0008006" key="8">
    <source>
        <dbReference type="Google" id="ProtNLM"/>
    </source>
</evidence>
<evidence type="ECO:0000256" key="2">
    <source>
        <dbReference type="ARBA" id="ARBA00004569"/>
    </source>
</evidence>
<evidence type="ECO:0000313" key="7">
    <source>
        <dbReference type="Proteomes" id="UP000233524"/>
    </source>
</evidence>
<organism evidence="6 7">
    <name type="scientific">Lomentospora prolificans</name>
    <dbReference type="NCBI Taxonomy" id="41688"/>
    <lineage>
        <taxon>Eukaryota</taxon>
        <taxon>Fungi</taxon>
        <taxon>Dikarya</taxon>
        <taxon>Ascomycota</taxon>
        <taxon>Pezizomycotina</taxon>
        <taxon>Sordariomycetes</taxon>
        <taxon>Hypocreomycetidae</taxon>
        <taxon>Microascales</taxon>
        <taxon>Microascaceae</taxon>
        <taxon>Lomentospora</taxon>
    </lineage>
</organism>
<dbReference type="OrthoDB" id="9971592at2759"/>
<dbReference type="InterPro" id="IPR009069">
    <property type="entry name" value="Cys_alpha_HP_mot_SF"/>
</dbReference>
<evidence type="ECO:0000256" key="4">
    <source>
        <dbReference type="ARBA" id="ARBA00023157"/>
    </source>
</evidence>